<comment type="caution">
    <text evidence="2">The sequence shown here is derived from an EMBL/GenBank/DDBJ whole genome shotgun (WGS) entry which is preliminary data.</text>
</comment>
<dbReference type="AlphaFoldDB" id="A0A512CHF6"/>
<organism evidence="2 3">
    <name type="scientific">Cyclobacterium qasimii</name>
    <dbReference type="NCBI Taxonomy" id="1350429"/>
    <lineage>
        <taxon>Bacteria</taxon>
        <taxon>Pseudomonadati</taxon>
        <taxon>Bacteroidota</taxon>
        <taxon>Cytophagia</taxon>
        <taxon>Cytophagales</taxon>
        <taxon>Cyclobacteriaceae</taxon>
        <taxon>Cyclobacterium</taxon>
    </lineage>
</organism>
<keyword evidence="3" id="KW-1185">Reference proteome</keyword>
<reference evidence="2 3" key="1">
    <citation type="submission" date="2019-07" db="EMBL/GenBank/DDBJ databases">
        <title>Whole genome shotgun sequence of Cyclobacterium qasimii NBRC 106168.</title>
        <authorList>
            <person name="Hosoyama A."/>
            <person name="Uohara A."/>
            <person name="Ohji S."/>
            <person name="Ichikawa N."/>
        </authorList>
    </citation>
    <scope>NUCLEOTIDE SEQUENCE [LARGE SCALE GENOMIC DNA]</scope>
    <source>
        <strain evidence="2 3">NBRC 106168</strain>
    </source>
</reference>
<sequence>MGVGKNQGLAGGAIVLGNALMYAIGALIIAIILAGRLKTKIIVYSNFLLFIVLSILMFLGYLRHLEMEKNKVPAQQKQITPKPTIPVQPVHTIQFENEMGQGFFSPNFTENDKLYFYTPSDPDAWNGIGEAIDSLVFIKTQHGHYDIQYAPPYFFPEISKLDYDRLLIKVLTSGKFMLEVEINRKTGQTVLIDKFSGDLIYWPEFILNINSVEILEEYPQKIRIKPLDNASENVKAYEFLQPIAVRGDWLKVNLTDSNFATLDQGWIKWKSGDRLIIRYSLFS</sequence>
<protein>
    <submittedName>
        <fullName evidence="2">Uncharacterized protein</fullName>
    </submittedName>
</protein>
<evidence type="ECO:0000256" key="1">
    <source>
        <dbReference type="SAM" id="Phobius"/>
    </source>
</evidence>
<gene>
    <name evidence="2" type="ORF">CQA01_41500</name>
</gene>
<proteinExistence type="predicted"/>
<keyword evidence="1" id="KW-0812">Transmembrane</keyword>
<feature type="transmembrane region" description="Helical" evidence="1">
    <location>
        <begin position="12"/>
        <end position="35"/>
    </location>
</feature>
<evidence type="ECO:0000313" key="2">
    <source>
        <dbReference type="EMBL" id="GEO23616.1"/>
    </source>
</evidence>
<feature type="transmembrane region" description="Helical" evidence="1">
    <location>
        <begin position="41"/>
        <end position="62"/>
    </location>
</feature>
<dbReference type="Proteomes" id="UP000321301">
    <property type="component" value="Unassembled WGS sequence"/>
</dbReference>
<evidence type="ECO:0000313" key="3">
    <source>
        <dbReference type="Proteomes" id="UP000321301"/>
    </source>
</evidence>
<accession>A0A512CHF6</accession>
<name>A0A512CHF6_9BACT</name>
<keyword evidence="1" id="KW-1133">Transmembrane helix</keyword>
<keyword evidence="1" id="KW-0472">Membrane</keyword>
<dbReference type="EMBL" id="BJYV01000025">
    <property type="protein sequence ID" value="GEO23616.1"/>
    <property type="molecule type" value="Genomic_DNA"/>
</dbReference>